<feature type="transmembrane region" description="Helical" evidence="1">
    <location>
        <begin position="61"/>
        <end position="78"/>
    </location>
</feature>
<proteinExistence type="predicted"/>
<feature type="transmembrane region" description="Helical" evidence="1">
    <location>
        <begin position="119"/>
        <end position="138"/>
    </location>
</feature>
<feature type="transmembrane region" description="Helical" evidence="1">
    <location>
        <begin position="90"/>
        <end position="107"/>
    </location>
</feature>
<comment type="caution">
    <text evidence="2">The sequence shown here is derived from an EMBL/GenBank/DDBJ whole genome shotgun (WGS) entry which is preliminary data.</text>
</comment>
<accession>A0ABP7YAN4</accession>
<keyword evidence="3" id="KW-1185">Reference proteome</keyword>
<keyword evidence="1" id="KW-0472">Membrane</keyword>
<dbReference type="RefSeq" id="WP_345018584.1">
    <property type="nucleotide sequence ID" value="NZ_BAABDO010000013.1"/>
</dbReference>
<keyword evidence="1" id="KW-1133">Transmembrane helix</keyword>
<evidence type="ECO:0000313" key="2">
    <source>
        <dbReference type="EMBL" id="GAA4133335.1"/>
    </source>
</evidence>
<feature type="transmembrane region" description="Helical" evidence="1">
    <location>
        <begin position="33"/>
        <end position="55"/>
    </location>
</feature>
<reference evidence="3" key="1">
    <citation type="journal article" date="2019" name="Int. J. Syst. Evol. Microbiol.">
        <title>The Global Catalogue of Microorganisms (GCM) 10K type strain sequencing project: providing services to taxonomists for standard genome sequencing and annotation.</title>
        <authorList>
            <consortium name="The Broad Institute Genomics Platform"/>
            <consortium name="The Broad Institute Genome Sequencing Center for Infectious Disease"/>
            <person name="Wu L."/>
            <person name="Ma J."/>
        </authorList>
    </citation>
    <scope>NUCLEOTIDE SEQUENCE [LARGE SCALE GENOMIC DNA]</scope>
    <source>
        <strain evidence="3">JCM 17316</strain>
    </source>
</reference>
<dbReference type="EMBL" id="BAABDO010000013">
    <property type="protein sequence ID" value="GAA4133335.1"/>
    <property type="molecule type" value="Genomic_DNA"/>
</dbReference>
<sequence length="143" mass="15822">MEWKLTVPTPDQARAALAEAQRVQEQARRSGRWFPWFLTAVGAVSIVWITAMEAVWPQGRYPLAGAWAALFLLAGEWMKRRPALPLGAGRRLTAATATWFGLYLVAVGPVTRWQWDTSVPAWTLASAVAALPFFAAAWTGRRA</sequence>
<evidence type="ECO:0000256" key="1">
    <source>
        <dbReference type="SAM" id="Phobius"/>
    </source>
</evidence>
<evidence type="ECO:0000313" key="3">
    <source>
        <dbReference type="Proteomes" id="UP001500266"/>
    </source>
</evidence>
<dbReference type="Proteomes" id="UP001500266">
    <property type="component" value="Unassembled WGS sequence"/>
</dbReference>
<protein>
    <submittedName>
        <fullName evidence="2">Uncharacterized protein</fullName>
    </submittedName>
</protein>
<gene>
    <name evidence="2" type="ORF">GCM10022416_14060</name>
</gene>
<name>A0ABP7YAN4_9ACTN</name>
<keyword evidence="1" id="KW-0812">Transmembrane</keyword>
<organism evidence="2 3">
    <name type="scientific">Actinomadura keratinilytica</name>
    <dbReference type="NCBI Taxonomy" id="547461"/>
    <lineage>
        <taxon>Bacteria</taxon>
        <taxon>Bacillati</taxon>
        <taxon>Actinomycetota</taxon>
        <taxon>Actinomycetes</taxon>
        <taxon>Streptosporangiales</taxon>
        <taxon>Thermomonosporaceae</taxon>
        <taxon>Actinomadura</taxon>
    </lineage>
</organism>